<comment type="catalytic activity">
    <reaction evidence="2 17">
        <text>a 1,2-diacyl-sn-glycero-3-phosphocholine + H2O = a 1-acyl-sn-glycero-3-phosphocholine + a fatty acid + H(+)</text>
        <dbReference type="Rhea" id="RHEA:15801"/>
        <dbReference type="ChEBI" id="CHEBI:15377"/>
        <dbReference type="ChEBI" id="CHEBI:15378"/>
        <dbReference type="ChEBI" id="CHEBI:28868"/>
        <dbReference type="ChEBI" id="CHEBI:57643"/>
        <dbReference type="ChEBI" id="CHEBI:58168"/>
        <dbReference type="EC" id="3.1.1.4"/>
    </reaction>
</comment>
<keyword evidence="10 16" id="KW-0106">Calcium</keyword>
<dbReference type="OrthoDB" id="188433at2"/>
<gene>
    <name evidence="18" type="ORF">H0A62_12280</name>
</gene>
<dbReference type="PANTHER" id="PTHR40457:SF1">
    <property type="entry name" value="PHOSPHOLIPASE A1"/>
    <property type="match status" value="1"/>
</dbReference>
<accession>A0A853H7A0</accession>
<evidence type="ECO:0000256" key="17">
    <source>
        <dbReference type="RuleBase" id="RU366027"/>
    </source>
</evidence>
<evidence type="ECO:0000256" key="8">
    <source>
        <dbReference type="ARBA" id="ARBA00022729"/>
    </source>
</evidence>
<evidence type="ECO:0000256" key="10">
    <source>
        <dbReference type="ARBA" id="ARBA00022837"/>
    </source>
</evidence>
<keyword evidence="19" id="KW-1185">Reference proteome</keyword>
<dbReference type="PRINTS" id="PR01486">
    <property type="entry name" value="PHPHLIPASEA1"/>
</dbReference>
<dbReference type="Gene3D" id="2.40.230.10">
    <property type="entry name" value="Phospholipase A1"/>
    <property type="match status" value="1"/>
</dbReference>
<keyword evidence="6" id="KW-0812">Transmembrane</keyword>
<reference evidence="18 19" key="1">
    <citation type="submission" date="2020-07" db="EMBL/GenBank/DDBJ databases">
        <title>Taxonomic revisions and descriptions of new bacterial species based on genomic comparisons in the high-G+C-content subgroup of the family Alcaligenaceae.</title>
        <authorList>
            <person name="Szabo A."/>
            <person name="Felfoldi T."/>
        </authorList>
    </citation>
    <scope>NUCLEOTIDE SEQUENCE [LARGE SCALE GENOMIC DNA]</scope>
    <source>
        <strain evidence="18 19">DSM 25667</strain>
    </source>
</reference>
<evidence type="ECO:0000256" key="14">
    <source>
        <dbReference type="ARBA" id="ARBA00023237"/>
    </source>
</evidence>
<dbReference type="EC" id="3.1.1.32" evidence="17"/>
<sequence length="436" mass="48497">MALLLRNPRTLFLFFTLLGVLLLASTASAGITYTLKQSHAVPGETINIQAVLFNDTENAIEWRSPKNLVLQWRNERDQTIRSMAYLDGTPAAINVPVNNFVKLSWRAVVPTEAEGLQAVNIEGEPILLALDTSPRENSLIAGTPAAVPVIDAGAADDGARHDPPLPENVVAAAGASVEQGPSVNSTHQLASNTHSEFEKFRSAFSAYEPIYFDVGTKHGNNARFQVSFKYRLFTPNNPEDPGFFDNLYLGYTQTALWDLESDSLPFVDTSFKPSLFWHKGALWQSPQKNWFVGLATGVQHESNGKNDEDSRSLNYGYIQPELNYRFDGGSTLTFAPRIKGYFGVEDENADYRDYAGNIDWRLRYAQDNGLVLTGMYRHGSNGHNTTQIEAAWPLRRTFLNMNGYLHVQYFEGYGETLLGYNQRSSGQVRVGIALVP</sequence>
<keyword evidence="12 17" id="KW-0443">Lipid metabolism</keyword>
<dbReference type="GO" id="GO:0009279">
    <property type="term" value="C:cell outer membrane"/>
    <property type="evidence" value="ECO:0007669"/>
    <property type="project" value="UniProtKB-SubCell"/>
</dbReference>
<comment type="similarity">
    <text evidence="3 17">Belongs to the phospholipase A1 family.</text>
</comment>
<evidence type="ECO:0000256" key="3">
    <source>
        <dbReference type="ARBA" id="ARBA00010525"/>
    </source>
</evidence>
<evidence type="ECO:0000256" key="7">
    <source>
        <dbReference type="ARBA" id="ARBA00022723"/>
    </source>
</evidence>
<dbReference type="GO" id="GO:0016042">
    <property type="term" value="P:lipid catabolic process"/>
    <property type="evidence" value="ECO:0007669"/>
    <property type="project" value="UniProtKB-KW"/>
</dbReference>
<dbReference type="InterPro" id="IPR003187">
    <property type="entry name" value="PLipase_A1"/>
</dbReference>
<dbReference type="PANTHER" id="PTHR40457">
    <property type="entry name" value="PHOSPHOLIPASE A1"/>
    <property type="match status" value="1"/>
</dbReference>
<evidence type="ECO:0000256" key="9">
    <source>
        <dbReference type="ARBA" id="ARBA00022801"/>
    </source>
</evidence>
<dbReference type="EMBL" id="JACCEV010000003">
    <property type="protein sequence ID" value="NYT86383.1"/>
    <property type="molecule type" value="Genomic_DNA"/>
</dbReference>
<feature type="active site" description="Nucleophile" evidence="15">
    <location>
        <position position="302"/>
    </location>
</feature>
<keyword evidence="7 16" id="KW-0479">Metal-binding</keyword>
<feature type="active site" description="Proton acceptor" evidence="15">
    <location>
        <position position="300"/>
    </location>
</feature>
<evidence type="ECO:0000256" key="4">
    <source>
        <dbReference type="ARBA" id="ARBA00011702"/>
    </source>
</evidence>
<dbReference type="GO" id="GO:0004623">
    <property type="term" value="F:phospholipase A2 activity"/>
    <property type="evidence" value="ECO:0007669"/>
    <property type="project" value="UniProtKB-EC"/>
</dbReference>
<keyword evidence="8" id="KW-0732">Signal</keyword>
<evidence type="ECO:0000256" key="2">
    <source>
        <dbReference type="ARBA" id="ARBA00001604"/>
    </source>
</evidence>
<dbReference type="GO" id="GO:0008970">
    <property type="term" value="F:phospholipase A1 activity"/>
    <property type="evidence" value="ECO:0007669"/>
    <property type="project" value="UniProtKB-EC"/>
</dbReference>
<comment type="subunit">
    <text evidence="4 17">Homodimer; dimerization is reversible, and the dimeric form is the active one.</text>
</comment>
<dbReference type="Pfam" id="PF02253">
    <property type="entry name" value="PLA1"/>
    <property type="match status" value="1"/>
</dbReference>
<evidence type="ECO:0000256" key="11">
    <source>
        <dbReference type="ARBA" id="ARBA00022963"/>
    </source>
</evidence>
<comment type="catalytic activity">
    <reaction evidence="1 17">
        <text>a 1,2-diacyl-sn-glycero-3-phosphocholine + H2O = a 2-acyl-sn-glycero-3-phosphocholine + a fatty acid + H(+)</text>
        <dbReference type="Rhea" id="RHEA:18689"/>
        <dbReference type="ChEBI" id="CHEBI:15377"/>
        <dbReference type="ChEBI" id="CHEBI:15378"/>
        <dbReference type="ChEBI" id="CHEBI:28868"/>
        <dbReference type="ChEBI" id="CHEBI:57643"/>
        <dbReference type="ChEBI" id="CHEBI:57875"/>
        <dbReference type="EC" id="3.1.1.32"/>
    </reaction>
</comment>
<feature type="binding site" description="in dimeric form" evidence="16">
    <location>
        <position position="310"/>
    </location>
    <ligand>
        <name>Ca(2+)</name>
        <dbReference type="ChEBI" id="CHEBI:29108"/>
        <label>1</label>
    </ligand>
</feature>
<dbReference type="SUPFAM" id="SSF56931">
    <property type="entry name" value="Outer membrane phospholipase A (OMPLA)"/>
    <property type="match status" value="1"/>
</dbReference>
<keyword evidence="11 17" id="KW-0442">Lipid degradation</keyword>
<evidence type="ECO:0000256" key="5">
    <source>
        <dbReference type="ARBA" id="ARBA00022452"/>
    </source>
</evidence>
<comment type="caution">
    <text evidence="18">The sequence shown here is derived from an EMBL/GenBank/DDBJ whole genome shotgun (WGS) entry which is preliminary data.</text>
</comment>
<dbReference type="EC" id="3.1.1.4" evidence="17"/>
<dbReference type="GO" id="GO:0046872">
    <property type="term" value="F:metal ion binding"/>
    <property type="evidence" value="ECO:0007669"/>
    <property type="project" value="UniProtKB-KW"/>
</dbReference>
<evidence type="ECO:0000313" key="18">
    <source>
        <dbReference type="EMBL" id="NYT86383.1"/>
    </source>
</evidence>
<evidence type="ECO:0000256" key="15">
    <source>
        <dbReference type="PIRSR" id="PIRSR603187-1"/>
    </source>
</evidence>
<organism evidence="18 19">
    <name type="scientific">Pollutimonas harenae</name>
    <dbReference type="NCBI Taxonomy" id="657015"/>
    <lineage>
        <taxon>Bacteria</taxon>
        <taxon>Pseudomonadati</taxon>
        <taxon>Pseudomonadota</taxon>
        <taxon>Betaproteobacteria</taxon>
        <taxon>Burkholderiales</taxon>
        <taxon>Alcaligenaceae</taxon>
        <taxon>Pollutimonas</taxon>
    </lineage>
</organism>
<dbReference type="RefSeq" id="WP_130040302.1">
    <property type="nucleotide sequence ID" value="NZ_SDQD01000003.1"/>
</dbReference>
<comment type="cofactor">
    <cofactor evidence="17">
        <name>Ca(2+)</name>
        <dbReference type="ChEBI" id="CHEBI:29108"/>
    </cofactor>
    <text evidence="17">Binds 1 Ca(2+) ion per monomer. In the dimeric form the Ca(2+) is bound by different amino acids with binding of each Ca(2+) shared with ligands coming from each monomer. The Ca(2+) ion may have a role in catalysis.</text>
</comment>
<dbReference type="Proteomes" id="UP000554144">
    <property type="component" value="Unassembled WGS sequence"/>
</dbReference>
<evidence type="ECO:0000256" key="6">
    <source>
        <dbReference type="ARBA" id="ARBA00022692"/>
    </source>
</evidence>
<name>A0A853H7A0_9BURK</name>
<feature type="binding site" description="in dimeric form" evidence="16">
    <location>
        <position position="263"/>
    </location>
    <ligand>
        <name>Ca(2+)</name>
        <dbReference type="ChEBI" id="CHEBI:29108"/>
        <label>1</label>
    </ligand>
</feature>
<comment type="subcellular location">
    <subcellularLocation>
        <location evidence="17">Cell outer membrane</location>
        <topology evidence="17">Multi-pass membrane protein</topology>
    </subcellularLocation>
    <text evidence="17">One of the very few enzymes located there.</text>
</comment>
<proteinExistence type="inferred from homology"/>
<evidence type="ECO:0000256" key="16">
    <source>
        <dbReference type="PIRSR" id="PIRSR603187-2"/>
    </source>
</evidence>
<keyword evidence="14 17" id="KW-0998">Cell outer membrane</keyword>
<keyword evidence="5" id="KW-1134">Transmembrane beta strand</keyword>
<comment type="function">
    <text evidence="17">Hydrolysis of phosphatidylcholine with phospholipase A2 (EC 3.1.1.4) and phospholipase A1 (EC 3.1.1.32) activities.</text>
</comment>
<protein>
    <recommendedName>
        <fullName evidence="17">Phospholipase A1</fullName>
        <ecNumber evidence="17">3.1.1.32</ecNumber>
        <ecNumber evidence="17">3.1.1.4</ecNumber>
    </recommendedName>
    <alternativeName>
        <fullName evidence="17">Phosphatidylcholine 1-acylhydrolase</fullName>
    </alternativeName>
</protein>
<dbReference type="AlphaFoldDB" id="A0A853H7A0"/>
<evidence type="ECO:0000256" key="13">
    <source>
        <dbReference type="ARBA" id="ARBA00023136"/>
    </source>
</evidence>
<keyword evidence="9 17" id="KW-0378">Hydrolase</keyword>
<evidence type="ECO:0000256" key="1">
    <source>
        <dbReference type="ARBA" id="ARBA00000111"/>
    </source>
</evidence>
<dbReference type="InterPro" id="IPR036541">
    <property type="entry name" value="PLipase_A1_sf"/>
</dbReference>
<keyword evidence="13" id="KW-0472">Membrane</keyword>
<evidence type="ECO:0000256" key="12">
    <source>
        <dbReference type="ARBA" id="ARBA00023098"/>
    </source>
</evidence>
<evidence type="ECO:0000313" key="19">
    <source>
        <dbReference type="Proteomes" id="UP000554144"/>
    </source>
</evidence>